<dbReference type="EMBL" id="CP038267">
    <property type="protein sequence ID" value="QBR93696.1"/>
    <property type="molecule type" value="Genomic_DNA"/>
</dbReference>
<feature type="transmembrane region" description="Helical" evidence="2">
    <location>
        <begin position="131"/>
        <end position="158"/>
    </location>
</feature>
<dbReference type="AlphaFoldDB" id="A0A4P7GNC5"/>
<dbReference type="Pfam" id="PF07158">
    <property type="entry name" value="MatC_N"/>
    <property type="match status" value="1"/>
</dbReference>
<feature type="transmembrane region" description="Helical" evidence="2">
    <location>
        <begin position="474"/>
        <end position="498"/>
    </location>
</feature>
<feature type="transmembrane region" description="Helical" evidence="2">
    <location>
        <begin position="53"/>
        <end position="71"/>
    </location>
</feature>
<feature type="transmembrane region" description="Helical" evidence="2">
    <location>
        <begin position="425"/>
        <end position="443"/>
    </location>
</feature>
<feature type="transmembrane region" description="Helical" evidence="2">
    <location>
        <begin position="401"/>
        <end position="420"/>
    </location>
</feature>
<keyword evidence="2" id="KW-0812">Transmembrane</keyword>
<feature type="domain" description="Dicarboxylate carrier MatC N-terminal" evidence="3">
    <location>
        <begin position="30"/>
        <end position="184"/>
    </location>
</feature>
<proteinExistence type="predicted"/>
<gene>
    <name evidence="4" type="ORF">EXE57_16525</name>
</gene>
<evidence type="ECO:0000256" key="2">
    <source>
        <dbReference type="SAM" id="Phobius"/>
    </source>
</evidence>
<dbReference type="KEGG" id="noy:EXE57_16525"/>
<feature type="transmembrane region" description="Helical" evidence="2">
    <location>
        <begin position="83"/>
        <end position="105"/>
    </location>
</feature>
<feature type="transmembrane region" description="Helical" evidence="2">
    <location>
        <begin position="340"/>
        <end position="359"/>
    </location>
</feature>
<feature type="region of interest" description="Disordered" evidence="1">
    <location>
        <begin position="253"/>
        <end position="281"/>
    </location>
</feature>
<keyword evidence="2" id="KW-1133">Transmembrane helix</keyword>
<evidence type="ECO:0000256" key="1">
    <source>
        <dbReference type="SAM" id="MobiDB-lite"/>
    </source>
</evidence>
<feature type="transmembrane region" description="Helical" evidence="2">
    <location>
        <begin position="297"/>
        <end position="320"/>
    </location>
</feature>
<accession>A0A4P7GNC5</accession>
<feature type="transmembrane region" description="Helical" evidence="2">
    <location>
        <begin position="210"/>
        <end position="230"/>
    </location>
</feature>
<evidence type="ECO:0000313" key="4">
    <source>
        <dbReference type="EMBL" id="QBR93696.1"/>
    </source>
</evidence>
<feature type="transmembrane region" description="Helical" evidence="2">
    <location>
        <begin position="24"/>
        <end position="47"/>
    </location>
</feature>
<feature type="transmembrane region" description="Helical" evidence="2">
    <location>
        <begin position="170"/>
        <end position="190"/>
    </location>
</feature>
<dbReference type="Proteomes" id="UP000294894">
    <property type="component" value="Chromosome"/>
</dbReference>
<evidence type="ECO:0000313" key="5">
    <source>
        <dbReference type="Proteomes" id="UP000294894"/>
    </source>
</evidence>
<keyword evidence="2" id="KW-0472">Membrane</keyword>
<evidence type="ECO:0000259" key="3">
    <source>
        <dbReference type="Pfam" id="PF07158"/>
    </source>
</evidence>
<protein>
    <recommendedName>
        <fullName evidence="3">Dicarboxylate carrier MatC N-terminal domain-containing protein</fullName>
    </recommendedName>
</protein>
<keyword evidence="5" id="KW-1185">Reference proteome</keyword>
<feature type="transmembrane region" description="Helical" evidence="2">
    <location>
        <begin position="371"/>
        <end position="395"/>
    </location>
</feature>
<name>A0A4P7GNC5_9ACTN</name>
<sequence length="504" mass="51715">MTEYAARLGDAGGKPEPLGRSHPLSLEAVSIISLLVLAVIFLIATFLPIHMGALAISAAFVLGILLLPGGFSPEALDEKSGAIADGFPGGLFITLAGVTFLFGIAKNNGTVDWLVHAAVRSVGGRVALIPWVFFGVTAVLTGVGAVVPAAVAIIAPIGMTFARKYDIKQLLMGLMVINGATAGGFSPLSIFGSITNDVVAGAGLDGSPLFLFLASLVFNVVLGFVTFALFGGRQLVGVRDVGEGELVAADGSPVSRFREGPAEQTGQWSSSMSSASRNAEPGAEAPATLDVHQAMTLAGMVILTLGAFFLQLDVGFFSFLIGSLLCLANPTITKGAVGEIAWPTILLVCGIVTYVSLLQNPALDPSGERDVITWLGDWAAGLGAVTIAALLILYVGGVVSAFASTTGILGALIPLAVPFLDGPDAVLGVVALVTALAISSSVVDSSPYSTSGALVVANANEADREAVYRSLLKWGFSMVAIAPMVTWLLLIVIGNQVLDLPVLR</sequence>
<organism evidence="4 5">
    <name type="scientific">Nocardioides euryhalodurans</name>
    <dbReference type="NCBI Taxonomy" id="2518370"/>
    <lineage>
        <taxon>Bacteria</taxon>
        <taxon>Bacillati</taxon>
        <taxon>Actinomycetota</taxon>
        <taxon>Actinomycetes</taxon>
        <taxon>Propionibacteriales</taxon>
        <taxon>Nocardioidaceae</taxon>
        <taxon>Nocardioides</taxon>
    </lineage>
</organism>
<reference evidence="4 5" key="1">
    <citation type="submission" date="2019-03" db="EMBL/GenBank/DDBJ databases">
        <title>Three New Species of Nocardioides, Nocardioides euryhalodurans sp. nov., Nocardioides seonyuensis sp. nov. and Nocardioides eburneoflavus sp. nov., Iolated from Soil.</title>
        <authorList>
            <person name="Roh S.G."/>
            <person name="Lee C."/>
            <person name="Kim M.-K."/>
            <person name="Kim S.B."/>
        </authorList>
    </citation>
    <scope>NUCLEOTIDE SEQUENCE [LARGE SCALE GENOMIC DNA]</scope>
    <source>
        <strain evidence="4 5">MMS17-SY117</strain>
    </source>
</reference>
<dbReference type="InterPro" id="IPR009827">
    <property type="entry name" value="MatC_N"/>
</dbReference>
<dbReference type="OrthoDB" id="8738207at2"/>